<gene>
    <name evidence="3" type="ORF">MKK02DRAFT_37670</name>
</gene>
<dbReference type="GO" id="GO:0016035">
    <property type="term" value="C:zeta DNA polymerase complex"/>
    <property type="evidence" value="ECO:0007669"/>
    <property type="project" value="TreeGrafter"/>
</dbReference>
<comment type="caution">
    <text evidence="3">The sequence shown here is derived from an EMBL/GenBank/DDBJ whole genome shotgun (WGS) entry which is preliminary data.</text>
</comment>
<accession>A0AA38H994</accession>
<proteinExistence type="inferred from homology"/>
<dbReference type="InterPro" id="IPR003511">
    <property type="entry name" value="HORMA_dom"/>
</dbReference>
<evidence type="ECO:0000313" key="3">
    <source>
        <dbReference type="EMBL" id="KAI9634794.1"/>
    </source>
</evidence>
<keyword evidence="4" id="KW-1185">Reference proteome</keyword>
<dbReference type="AlphaFoldDB" id="A0AA38H994"/>
<protein>
    <submittedName>
        <fullName evidence="3">DNA-binding protein</fullName>
    </submittedName>
</protein>
<reference evidence="3" key="1">
    <citation type="journal article" date="2022" name="G3 (Bethesda)">
        <title>High quality genome of the basidiomycete yeast Dioszegia hungarica PDD-24b-2 isolated from cloud water.</title>
        <authorList>
            <person name="Jarrige D."/>
            <person name="Haridas S."/>
            <person name="Bleykasten-Grosshans C."/>
            <person name="Joly M."/>
            <person name="Nadalig T."/>
            <person name="Sancelme M."/>
            <person name="Vuilleumier S."/>
            <person name="Grigoriev I.V."/>
            <person name="Amato P."/>
            <person name="Bringel F."/>
        </authorList>
    </citation>
    <scope>NUCLEOTIDE SEQUENCE</scope>
    <source>
        <strain evidence="3">PDD-24b-2</strain>
    </source>
</reference>
<dbReference type="GO" id="GO:0003677">
    <property type="term" value="F:DNA binding"/>
    <property type="evidence" value="ECO:0007669"/>
    <property type="project" value="UniProtKB-KW"/>
</dbReference>
<evidence type="ECO:0000313" key="4">
    <source>
        <dbReference type="Proteomes" id="UP001164286"/>
    </source>
</evidence>
<dbReference type="RefSeq" id="XP_052944571.1">
    <property type="nucleotide sequence ID" value="XM_053089737.1"/>
</dbReference>
<dbReference type="PANTHER" id="PTHR11842:SF10">
    <property type="entry name" value="MITOTIC SPINDLE ASSEMBLY CHECKPOINT PROTEIN MAD2B"/>
    <property type="match status" value="1"/>
</dbReference>
<dbReference type="InterPro" id="IPR045091">
    <property type="entry name" value="Mad2-like"/>
</dbReference>
<evidence type="ECO:0000259" key="2">
    <source>
        <dbReference type="PROSITE" id="PS50815"/>
    </source>
</evidence>
<name>A0AA38H994_9TREE</name>
<evidence type="ECO:0000256" key="1">
    <source>
        <dbReference type="ARBA" id="ARBA00010348"/>
    </source>
</evidence>
<dbReference type="Gene3D" id="3.30.900.10">
    <property type="entry name" value="HORMA domain"/>
    <property type="match status" value="1"/>
</dbReference>
<dbReference type="InterPro" id="IPR036570">
    <property type="entry name" value="HORMA_dom_sf"/>
</dbReference>
<keyword evidence="3" id="KW-0238">DNA-binding</keyword>
<dbReference type="Pfam" id="PF02301">
    <property type="entry name" value="HORMA"/>
    <property type="match status" value="1"/>
</dbReference>
<organism evidence="3 4">
    <name type="scientific">Dioszegia hungarica</name>
    <dbReference type="NCBI Taxonomy" id="4972"/>
    <lineage>
        <taxon>Eukaryota</taxon>
        <taxon>Fungi</taxon>
        <taxon>Dikarya</taxon>
        <taxon>Basidiomycota</taxon>
        <taxon>Agaricomycotina</taxon>
        <taxon>Tremellomycetes</taxon>
        <taxon>Tremellales</taxon>
        <taxon>Bulleribasidiaceae</taxon>
        <taxon>Dioszegia</taxon>
    </lineage>
</organism>
<dbReference type="GeneID" id="77728942"/>
<dbReference type="Proteomes" id="UP001164286">
    <property type="component" value="Unassembled WGS sequence"/>
</dbReference>
<dbReference type="EMBL" id="JAKWFO010000006">
    <property type="protein sequence ID" value="KAI9634794.1"/>
    <property type="molecule type" value="Genomic_DNA"/>
</dbReference>
<feature type="domain" description="HORMA" evidence="2">
    <location>
        <begin position="10"/>
        <end position="222"/>
    </location>
</feature>
<dbReference type="SUPFAM" id="SSF56019">
    <property type="entry name" value="The spindle assembly checkpoint protein mad2"/>
    <property type="match status" value="1"/>
</dbReference>
<dbReference type="PANTHER" id="PTHR11842">
    <property type="entry name" value="MITOTIC SPINDLE ASSEMBLY CHECKPOINT PROTEIN MAD2"/>
    <property type="match status" value="1"/>
</dbReference>
<dbReference type="PROSITE" id="PS50815">
    <property type="entry name" value="HORMA"/>
    <property type="match status" value="1"/>
</dbReference>
<sequence length="240" mass="25773">MAGQVGLSYKETVEALASFLEITLHTILYLRAIYPPSTFARRRAHGVPVYQSRHPQVREYIAEVVGLLRRELDQGNLRRVSVVVKSAETGVALERFLIDVGYGEVGVGAGGSKDVGMLNSPTADELSLMLRGFLIRLTALDGETTFAVIVETKDGLEPASNSSTDGNPIPWIPALNSDTLHPASQGLGAGQAGGEEGCVAKHEPLLHVKAVETGVIDLRLMVQECLAKTGVRNLQAFKQT</sequence>
<comment type="similarity">
    <text evidence="1">Belongs to the MAD2 family.</text>
</comment>